<gene>
    <name evidence="1" type="ORF">MBCUR_20000</name>
</gene>
<keyword evidence="2" id="KW-1185">Reference proteome</keyword>
<sequence>MTKKWQSSTIKCKTCNKSFISNSNIILYDLRTDDNIVFLASKMILKGMSLKGTAETLEIKLDTIRR</sequence>
<dbReference type="Proteomes" id="UP000077245">
    <property type="component" value="Unassembled WGS sequence"/>
</dbReference>
<name>A0A165YXE3_9EURY</name>
<reference evidence="1 2" key="1">
    <citation type="submission" date="2016-04" db="EMBL/GenBank/DDBJ databases">
        <title>Genome sequence of Methanobrevibacter curvatus DSM 11111.</title>
        <authorList>
            <person name="Poehlein A."/>
            <person name="Seedorf H."/>
            <person name="Daniel R."/>
        </authorList>
    </citation>
    <scope>NUCLEOTIDE SEQUENCE [LARGE SCALE GENOMIC DNA]</scope>
    <source>
        <strain evidence="1 2">DSM 11111</strain>
    </source>
</reference>
<accession>A0A165YXE3</accession>
<dbReference type="AlphaFoldDB" id="A0A165YXE3"/>
<dbReference type="PATRIC" id="fig|49547.3.peg.2113"/>
<organism evidence="1 2">
    <name type="scientific">Methanobrevibacter curvatus</name>
    <dbReference type="NCBI Taxonomy" id="49547"/>
    <lineage>
        <taxon>Archaea</taxon>
        <taxon>Methanobacteriati</taxon>
        <taxon>Methanobacteriota</taxon>
        <taxon>Methanomada group</taxon>
        <taxon>Methanobacteria</taxon>
        <taxon>Methanobacteriales</taxon>
        <taxon>Methanobacteriaceae</taxon>
        <taxon>Methanobrevibacter</taxon>
    </lineage>
</organism>
<dbReference type="OrthoDB" id="133072at2157"/>
<comment type="caution">
    <text evidence="1">The sequence shown here is derived from an EMBL/GenBank/DDBJ whole genome shotgun (WGS) entry which is preliminary data.</text>
</comment>
<evidence type="ECO:0000313" key="1">
    <source>
        <dbReference type="EMBL" id="KZX09983.1"/>
    </source>
</evidence>
<evidence type="ECO:0000313" key="2">
    <source>
        <dbReference type="Proteomes" id="UP000077245"/>
    </source>
</evidence>
<dbReference type="RefSeq" id="WP_067092853.1">
    <property type="nucleotide sequence ID" value="NZ_LWMV01000232.1"/>
</dbReference>
<protein>
    <submittedName>
        <fullName evidence="1">Uncharacterized protein</fullName>
    </submittedName>
</protein>
<dbReference type="EMBL" id="LWMV01000232">
    <property type="protein sequence ID" value="KZX09983.1"/>
    <property type="molecule type" value="Genomic_DNA"/>
</dbReference>
<proteinExistence type="predicted"/>